<feature type="compositionally biased region" description="Polar residues" evidence="10">
    <location>
        <begin position="34"/>
        <end position="56"/>
    </location>
</feature>
<evidence type="ECO:0000256" key="7">
    <source>
        <dbReference type="ARBA" id="ARBA00022884"/>
    </source>
</evidence>
<evidence type="ECO:0000256" key="1">
    <source>
        <dbReference type="ARBA" id="ARBA00004604"/>
    </source>
</evidence>
<dbReference type="GO" id="GO:0000470">
    <property type="term" value="P:maturation of LSU-rRNA"/>
    <property type="evidence" value="ECO:0000318"/>
    <property type="project" value="GO_Central"/>
</dbReference>
<dbReference type="FunCoup" id="F0Z6Z1">
    <property type="interactions" value="156"/>
</dbReference>
<evidence type="ECO:0000256" key="8">
    <source>
        <dbReference type="ARBA" id="ARBA00023242"/>
    </source>
</evidence>
<dbReference type="PRINTS" id="PR02008">
    <property type="entry name" value="RCMTFAMILY"/>
</dbReference>
<comment type="caution">
    <text evidence="9">Lacks conserved residue(s) required for the propagation of feature annotation.</text>
</comment>
<dbReference type="Gene3D" id="3.40.50.150">
    <property type="entry name" value="Vaccinia Virus protein VP39"/>
    <property type="match status" value="1"/>
</dbReference>
<dbReference type="GO" id="GO:0009383">
    <property type="term" value="F:rRNA (cytosine-C5-)-methyltransferase activity"/>
    <property type="evidence" value="ECO:0000318"/>
    <property type="project" value="GO_Central"/>
</dbReference>
<evidence type="ECO:0000256" key="3">
    <source>
        <dbReference type="ARBA" id="ARBA00022517"/>
    </source>
</evidence>
<feature type="compositionally biased region" description="Acidic residues" evidence="10">
    <location>
        <begin position="64"/>
        <end position="81"/>
    </location>
</feature>
<feature type="region of interest" description="Disordered" evidence="10">
    <location>
        <begin position="1"/>
        <end position="202"/>
    </location>
</feature>
<keyword evidence="8" id="KW-0539">Nucleus</keyword>
<dbReference type="Gene3D" id="3.30.70.1170">
    <property type="entry name" value="Sun protein, domain 3"/>
    <property type="match status" value="1"/>
</dbReference>
<dbReference type="eggNOG" id="KOG1122">
    <property type="taxonomic scope" value="Eukaryota"/>
</dbReference>
<dbReference type="STRING" id="5786.F0Z6Z1"/>
<feature type="binding site" evidence="9">
    <location>
        <position position="434"/>
    </location>
    <ligand>
        <name>S-adenosyl-L-methionine</name>
        <dbReference type="ChEBI" id="CHEBI:59789"/>
    </ligand>
</feature>
<evidence type="ECO:0000259" key="11">
    <source>
        <dbReference type="PROSITE" id="PS51686"/>
    </source>
</evidence>
<evidence type="ECO:0000256" key="6">
    <source>
        <dbReference type="ARBA" id="ARBA00022691"/>
    </source>
</evidence>
<organism evidence="12 13">
    <name type="scientific">Dictyostelium purpureum</name>
    <name type="common">Slime mold</name>
    <dbReference type="NCBI Taxonomy" id="5786"/>
    <lineage>
        <taxon>Eukaryota</taxon>
        <taxon>Amoebozoa</taxon>
        <taxon>Evosea</taxon>
        <taxon>Eumycetozoa</taxon>
        <taxon>Dictyostelia</taxon>
        <taxon>Dictyosteliales</taxon>
        <taxon>Dictyosteliaceae</taxon>
        <taxon>Dictyostelium</taxon>
    </lineage>
</organism>
<dbReference type="PANTHER" id="PTHR22807:SF30">
    <property type="entry name" value="28S RRNA (CYTOSINE(4447)-C(5))-METHYLTRANSFERASE-RELATED"/>
    <property type="match status" value="1"/>
</dbReference>
<evidence type="ECO:0000313" key="12">
    <source>
        <dbReference type="EMBL" id="EGC40289.1"/>
    </source>
</evidence>
<dbReference type="InParanoid" id="F0Z6Z1"/>
<dbReference type="FunFam" id="3.40.50.150:FF:000921">
    <property type="entry name" value="Uncharacterized protein"/>
    <property type="match status" value="1"/>
</dbReference>
<proteinExistence type="inferred from homology"/>
<dbReference type="RefSeq" id="XP_003283225.1">
    <property type="nucleotide sequence ID" value="XM_003283177.1"/>
</dbReference>
<dbReference type="InterPro" id="IPR054728">
    <property type="entry name" value="RsmB-like_ferredoxin"/>
</dbReference>
<evidence type="ECO:0000256" key="4">
    <source>
        <dbReference type="ARBA" id="ARBA00022603"/>
    </source>
</evidence>
<feature type="binding site" evidence="9">
    <location>
        <position position="390"/>
    </location>
    <ligand>
        <name>S-adenosyl-L-methionine</name>
        <dbReference type="ChEBI" id="CHEBI:59789"/>
    </ligand>
</feature>
<feature type="compositionally biased region" description="Low complexity" evidence="10">
    <location>
        <begin position="662"/>
        <end position="672"/>
    </location>
</feature>
<comment type="similarity">
    <text evidence="2 9">Belongs to the class I-like SAM-binding methyltransferase superfamily. RsmB/NOP family.</text>
</comment>
<dbReference type="FunFam" id="3.30.70.1170:FF:000001">
    <property type="entry name" value="Ribosomal RNA methyltransferase Nop2"/>
    <property type="match status" value="1"/>
</dbReference>
<dbReference type="KEGG" id="dpp:DICPUDRAFT_146818"/>
<sequence length="672" mass="75808">MNKKSNNTSIKKPSTPVRKLVGAKKPNVVGAVKPNNNIKKSTPIQNKPTRNNTPTKKSQKVEEPSEDEEEEEDYEDSEEEIENKKSNLLDSDDDEEEEDDDFNRKNSGAFSDQNKKLFKMKGAETEEGEESEDGEDEDDEEDSGEETNFERKVKKAQIKAKVEKAKDDEEIKNPILPDDVSDETTDEEGEGEKEEGEEEEAKKDNLLGIDLPMVYQRIKDVIATLEDFNSQRKAGISRQVYMDRLKEDICTYFGYSSWLVDVFLKIFNAAEALEFFEANETHRPLTIRANTLKTRRKDLAEALIARGVHLEPIKWSQVGLTIYDTQVAIGATPEYLAGQYIQQSASSFLPVLALAPQPNERVLDMCASPGGKTTYIAAMMKNTGTLVANDVNKERIKSLVANIHRLGVKNCVVSNMDGREYPSVLAGFDRVLVDAPCVGLGVISKDPQIKISKSEQDVITCTHTQKELLLRAIDAVDANSATGGIIVYSTCSLTVEENEAVVDYALRNRDVIIVDTTIEFGVDGFTSFRESRFHPSLALTKRYYPHTHNMDGFYVAKLKKRSNTIPSEQQKQKQKKRKEVSSEEDTESDSNTIPSEEQQKQKQKKRKEVSSEDQDTESDSSIKKQKQSNNNTNNNNTNNNNKNNLNNSNKKNKLSKNRYVKKQVQNKSQKKK</sequence>
<accession>F0Z6Z1</accession>
<gene>
    <name evidence="12" type="ORF">DICPUDRAFT_146818</name>
</gene>
<keyword evidence="7 9" id="KW-0694">RNA-binding</keyword>
<dbReference type="GO" id="GO:0070475">
    <property type="term" value="P:rRNA base methylation"/>
    <property type="evidence" value="ECO:0000318"/>
    <property type="project" value="GO_Central"/>
</dbReference>
<dbReference type="InterPro" id="IPR023267">
    <property type="entry name" value="RCMT"/>
</dbReference>
<dbReference type="GeneID" id="10503608"/>
<dbReference type="GO" id="GO:0003723">
    <property type="term" value="F:RNA binding"/>
    <property type="evidence" value="ECO:0007669"/>
    <property type="project" value="UniProtKB-UniRule"/>
</dbReference>
<evidence type="ECO:0000256" key="9">
    <source>
        <dbReference type="PROSITE-ProRule" id="PRU01023"/>
    </source>
</evidence>
<keyword evidence="5 9" id="KW-0808">Transferase</keyword>
<dbReference type="PRINTS" id="PR02012">
    <property type="entry name" value="RCMTNOP2"/>
</dbReference>
<feature type="domain" description="SAM-dependent MTase RsmB/NOP-type" evidence="11">
    <location>
        <begin position="275"/>
        <end position="561"/>
    </location>
</feature>
<feature type="active site" description="Nucleophile" evidence="9">
    <location>
        <position position="491"/>
    </location>
</feature>
<keyword evidence="6 9" id="KW-0949">S-adenosyl-L-methionine</keyword>
<evidence type="ECO:0000256" key="5">
    <source>
        <dbReference type="ARBA" id="ARBA00022679"/>
    </source>
</evidence>
<reference evidence="13" key="1">
    <citation type="journal article" date="2011" name="Genome Biol.">
        <title>Comparative genomics of the social amoebae Dictyostelium discoideum and Dictyostelium purpureum.</title>
        <authorList>
            <consortium name="US DOE Joint Genome Institute (JGI-PGF)"/>
            <person name="Sucgang R."/>
            <person name="Kuo A."/>
            <person name="Tian X."/>
            <person name="Salerno W."/>
            <person name="Parikh A."/>
            <person name="Feasley C.L."/>
            <person name="Dalin E."/>
            <person name="Tu H."/>
            <person name="Huang E."/>
            <person name="Barry K."/>
            <person name="Lindquist E."/>
            <person name="Shapiro H."/>
            <person name="Bruce D."/>
            <person name="Schmutz J."/>
            <person name="Salamov A."/>
            <person name="Fey P."/>
            <person name="Gaudet P."/>
            <person name="Anjard C."/>
            <person name="Babu M.M."/>
            <person name="Basu S."/>
            <person name="Bushmanova Y."/>
            <person name="van der Wel H."/>
            <person name="Katoh-Kurasawa M."/>
            <person name="Dinh C."/>
            <person name="Coutinho P.M."/>
            <person name="Saito T."/>
            <person name="Elias M."/>
            <person name="Schaap P."/>
            <person name="Kay R.R."/>
            <person name="Henrissat B."/>
            <person name="Eichinger L."/>
            <person name="Rivero F."/>
            <person name="Putnam N.H."/>
            <person name="West C.M."/>
            <person name="Loomis W.F."/>
            <person name="Chisholm R.L."/>
            <person name="Shaulsky G."/>
            <person name="Strassmann J.E."/>
            <person name="Queller D.C."/>
            <person name="Kuspa A."/>
            <person name="Grigoriev I.V."/>
        </authorList>
    </citation>
    <scope>NUCLEOTIDE SEQUENCE [LARGE SCALE GENOMIC DNA]</scope>
    <source>
        <strain evidence="13">QSDP1</strain>
    </source>
</reference>
<feature type="compositionally biased region" description="Basic residues" evidence="10">
    <location>
        <begin position="650"/>
        <end position="661"/>
    </location>
</feature>
<feature type="binding site" evidence="9">
    <location>
        <position position="417"/>
    </location>
    <ligand>
        <name>S-adenosyl-L-methionine</name>
        <dbReference type="ChEBI" id="CHEBI:59789"/>
    </ligand>
</feature>
<dbReference type="InterPro" id="IPR049560">
    <property type="entry name" value="MeTrfase_RsmB-F_NOP2_cat"/>
</dbReference>
<feature type="compositionally biased region" description="Acidic residues" evidence="10">
    <location>
        <begin position="125"/>
        <end position="147"/>
    </location>
</feature>
<dbReference type="GO" id="GO:0005730">
    <property type="term" value="C:nucleolus"/>
    <property type="evidence" value="ECO:0000318"/>
    <property type="project" value="GO_Central"/>
</dbReference>
<comment type="subcellular location">
    <subcellularLocation>
        <location evidence="1">Nucleus</location>
        <location evidence="1">Nucleolus</location>
    </subcellularLocation>
</comment>
<dbReference type="EMBL" id="GL870944">
    <property type="protein sequence ID" value="EGC40289.1"/>
    <property type="molecule type" value="Genomic_DNA"/>
</dbReference>
<dbReference type="PANTHER" id="PTHR22807">
    <property type="entry name" value="NOP2 YEAST -RELATED NOL1/NOP2/FMU SUN DOMAIN-CONTAINING"/>
    <property type="match status" value="1"/>
</dbReference>
<keyword evidence="4 9" id="KW-0489">Methyltransferase</keyword>
<feature type="region of interest" description="Disordered" evidence="10">
    <location>
        <begin position="562"/>
        <end position="672"/>
    </location>
</feature>
<feature type="compositionally biased region" description="Acidic residues" evidence="10">
    <location>
        <begin position="179"/>
        <end position="199"/>
    </location>
</feature>
<feature type="compositionally biased region" description="Low complexity" evidence="10">
    <location>
        <begin position="627"/>
        <end position="649"/>
    </location>
</feature>
<evidence type="ECO:0000256" key="2">
    <source>
        <dbReference type="ARBA" id="ARBA00007494"/>
    </source>
</evidence>
<evidence type="ECO:0000313" key="13">
    <source>
        <dbReference type="Proteomes" id="UP000001064"/>
    </source>
</evidence>
<dbReference type="InterPro" id="IPR001678">
    <property type="entry name" value="MeTrfase_RsmB-F_NOP2_dom"/>
</dbReference>
<keyword evidence="13" id="KW-1185">Reference proteome</keyword>
<dbReference type="InterPro" id="IPR011023">
    <property type="entry name" value="Nop2p"/>
</dbReference>
<keyword evidence="3" id="KW-0690">Ribosome biogenesis</keyword>
<name>F0Z6Z1_DICPU</name>
<dbReference type="VEuPathDB" id="AmoebaDB:DICPUDRAFT_146818"/>
<evidence type="ECO:0000256" key="10">
    <source>
        <dbReference type="SAM" id="MobiDB-lite"/>
    </source>
</evidence>
<dbReference type="InterPro" id="IPR023273">
    <property type="entry name" value="RCMT_NOP2"/>
</dbReference>
<dbReference type="Proteomes" id="UP000001064">
    <property type="component" value="Unassembled WGS sequence"/>
</dbReference>
<dbReference type="Pfam" id="PF22458">
    <property type="entry name" value="RsmF-B_ferredox"/>
    <property type="match status" value="1"/>
</dbReference>
<protein>
    <recommendedName>
        <fullName evidence="11">SAM-dependent MTase RsmB/NOP-type domain-containing protein</fullName>
    </recommendedName>
</protein>
<feature type="compositionally biased region" description="Acidic residues" evidence="10">
    <location>
        <begin position="90"/>
        <end position="101"/>
    </location>
</feature>
<dbReference type="InterPro" id="IPR029063">
    <property type="entry name" value="SAM-dependent_MTases_sf"/>
</dbReference>
<dbReference type="CDD" id="cd02440">
    <property type="entry name" value="AdoMet_MTases"/>
    <property type="match status" value="1"/>
</dbReference>
<feature type="compositionally biased region" description="Basic and acidic residues" evidence="10">
    <location>
        <begin position="160"/>
        <end position="172"/>
    </location>
</feature>
<dbReference type="NCBIfam" id="TIGR00446">
    <property type="entry name" value="nop2p"/>
    <property type="match status" value="1"/>
</dbReference>
<dbReference type="Pfam" id="PF01189">
    <property type="entry name" value="Methyltr_RsmB-F"/>
    <property type="match status" value="1"/>
</dbReference>
<feature type="compositionally biased region" description="Polar residues" evidence="10">
    <location>
        <begin position="1"/>
        <end position="12"/>
    </location>
</feature>
<dbReference type="PROSITE" id="PS51686">
    <property type="entry name" value="SAM_MT_RSMB_NOP"/>
    <property type="match status" value="1"/>
</dbReference>
<dbReference type="SUPFAM" id="SSF53335">
    <property type="entry name" value="S-adenosyl-L-methionine-dependent methyltransferases"/>
    <property type="match status" value="1"/>
</dbReference>
<dbReference type="AlphaFoldDB" id="F0Z6Z1"/>
<dbReference type="OMA" id="PIGSWTK"/>
<dbReference type="OrthoDB" id="427002at2759"/>